<dbReference type="InterPro" id="IPR046341">
    <property type="entry name" value="SET_dom_sf"/>
</dbReference>
<comment type="caution">
    <text evidence="1">The sequence shown here is derived from an EMBL/GenBank/DDBJ whole genome shotgun (WGS) entry which is preliminary data.</text>
</comment>
<proteinExistence type="predicted"/>
<gene>
    <name evidence="1" type="ORF">PHET_10335</name>
</gene>
<name>A0A8J4WEB0_9TREM</name>
<organism evidence="1 2">
    <name type="scientific">Paragonimus heterotremus</name>
    <dbReference type="NCBI Taxonomy" id="100268"/>
    <lineage>
        <taxon>Eukaryota</taxon>
        <taxon>Metazoa</taxon>
        <taxon>Spiralia</taxon>
        <taxon>Lophotrochozoa</taxon>
        <taxon>Platyhelminthes</taxon>
        <taxon>Trematoda</taxon>
        <taxon>Digenea</taxon>
        <taxon>Plagiorchiida</taxon>
        <taxon>Troglotremata</taxon>
        <taxon>Troglotrematidae</taxon>
        <taxon>Paragonimus</taxon>
    </lineage>
</organism>
<dbReference type="PANTHER" id="PTHR13271:SF151">
    <property type="entry name" value="SET DOMAIN-CONTAINING PROTEIN 4"/>
    <property type="match status" value="1"/>
</dbReference>
<dbReference type="GO" id="GO:0016279">
    <property type="term" value="F:protein-lysine N-methyltransferase activity"/>
    <property type="evidence" value="ECO:0007669"/>
    <property type="project" value="TreeGrafter"/>
</dbReference>
<dbReference type="Gene3D" id="3.90.1410.10">
    <property type="entry name" value="set domain protein methyltransferase, domain 1"/>
    <property type="match status" value="1"/>
</dbReference>
<dbReference type="PANTHER" id="PTHR13271">
    <property type="entry name" value="UNCHARACTERIZED PUTATIVE METHYLTRANSFERASE"/>
    <property type="match status" value="1"/>
</dbReference>
<dbReference type="AlphaFoldDB" id="A0A8J4WEB0"/>
<keyword evidence="2" id="KW-1185">Reference proteome</keyword>
<dbReference type="Proteomes" id="UP000748531">
    <property type="component" value="Unassembled WGS sequence"/>
</dbReference>
<protein>
    <submittedName>
        <fullName evidence="1">SET domain-containing protein 4</fullName>
    </submittedName>
</protein>
<dbReference type="EMBL" id="LUCH01007399">
    <property type="protein sequence ID" value="KAF5396758.1"/>
    <property type="molecule type" value="Genomic_DNA"/>
</dbReference>
<dbReference type="OrthoDB" id="341421at2759"/>
<sequence length="476" mass="54025">MDNFLTWLIESRSHVTWSAPGISLLRVSIEGKDRSLRSRQDLPPDSCCLSIPVDDIRLILTPARCVNFLNLCGCFGWDCRPHTLADPLHVLILFVFHLVTCPSTCLLKSIWAPYLAVLPTEYTDPVFVFSAEFDLYKHFKPHEQSSLQPMDVHSAIIKVIERYHFAWSNLFPLLSKAGFCDSMYSDQPPNDFAWAWSTVNSRCVHCKIPPFNFEDLNDACAKLFNVLPVHRDSIRFKATSQSDEHISLIPFFDLLNHDPLLSSVPLSLDPERNSIRLTLQHSLVADQQVYINYGPHDNLSLLIEYGFCLKPGANPHDAVYPTYADLQNLSEAMQKPRAVEAFQVVLQRLKLSVPKLSCITTPITWPTVCFTSCGPSYYLLVLLYTINLITERVANSCEGKSIILSSSDPLYELAEDTLEPVVHVLVNTLISNMREQIVAYQTMLSPIYVQSYAAEFFLNHFKLLLQCKQHILDALT</sequence>
<accession>A0A8J4WEB0</accession>
<dbReference type="InterPro" id="IPR050600">
    <property type="entry name" value="SETD3_SETD6_MTase"/>
</dbReference>
<evidence type="ECO:0000313" key="2">
    <source>
        <dbReference type="Proteomes" id="UP000748531"/>
    </source>
</evidence>
<reference evidence="1" key="1">
    <citation type="submission" date="2019-05" db="EMBL/GenBank/DDBJ databases">
        <title>Annotation for the trematode Paragonimus heterotremus.</title>
        <authorList>
            <person name="Choi Y.-J."/>
        </authorList>
    </citation>
    <scope>NUCLEOTIDE SEQUENCE</scope>
    <source>
        <strain evidence="1">LC</strain>
    </source>
</reference>
<dbReference type="SUPFAM" id="SSF82199">
    <property type="entry name" value="SET domain"/>
    <property type="match status" value="1"/>
</dbReference>
<evidence type="ECO:0000313" key="1">
    <source>
        <dbReference type="EMBL" id="KAF5396758.1"/>
    </source>
</evidence>